<dbReference type="Proteomes" id="UP000325902">
    <property type="component" value="Unassembled WGS sequence"/>
</dbReference>
<sequence>MLEYMKRHPSTAFAVIYHYSTRDYTGRKAGVVSGRMIQDGPPAKSHGQYIQLAEQTKDAIKAIITEHPEEFKGFTSENDFPLPITQPYWIFYLYNQAFLRLRSCSGLEENDQNRMKLLCDWFEENWRSDWDEANALLGRGKINRKHYSKLFRPGDIWISKDDDGSIKAEKLEPFPWSDVRGQKADAIGWCFNGSFVKEQWDYWTHDEIYIIPTGKEEVDITSLSGYPIRFAESGTYEKLVSRGEKFWQCRKKKLISFQEEGDPIDDEVRYMVDYQMLKRMHPKKAIFQYKGDDLGEEAMNAKNPPDDDFLALLPSHIHAFSLQRKHWLRLPVERITNVTWNKDAFERLEAPQKTKEMIQAMVAAQTSDTKTNTDLIAGKGNVILIDEADVFIEERNFADMKRNALISGLILS</sequence>
<keyword evidence="2" id="KW-1185">Reference proteome</keyword>
<proteinExistence type="predicted"/>
<dbReference type="EMBL" id="VCHE01000054">
    <property type="protein sequence ID" value="KAB2573671.1"/>
    <property type="molecule type" value="Genomic_DNA"/>
</dbReference>
<protein>
    <submittedName>
        <fullName evidence="1">Uncharacterized protein</fullName>
    </submittedName>
</protein>
<reference evidence="1 2" key="1">
    <citation type="journal article" date="2019" name="Sci. Rep.">
        <title>A multi-omics analysis of the grapevine pathogen Lasiodiplodia theobromae reveals that temperature affects the expression of virulence- and pathogenicity-related genes.</title>
        <authorList>
            <person name="Felix C."/>
            <person name="Meneses R."/>
            <person name="Goncalves M.F.M."/>
            <person name="Tilleman L."/>
            <person name="Duarte A.S."/>
            <person name="Jorrin-Novo J.V."/>
            <person name="Van de Peer Y."/>
            <person name="Deforce D."/>
            <person name="Van Nieuwerburgh F."/>
            <person name="Esteves A.C."/>
            <person name="Alves A."/>
        </authorList>
    </citation>
    <scope>NUCLEOTIDE SEQUENCE [LARGE SCALE GENOMIC DNA]</scope>
    <source>
        <strain evidence="1 2">LA-SOL3</strain>
    </source>
</reference>
<name>A0A5N5D7R5_9PEZI</name>
<accession>A0A5N5D7R5</accession>
<evidence type="ECO:0000313" key="1">
    <source>
        <dbReference type="EMBL" id="KAB2573671.1"/>
    </source>
</evidence>
<evidence type="ECO:0000313" key="2">
    <source>
        <dbReference type="Proteomes" id="UP000325902"/>
    </source>
</evidence>
<organism evidence="1 2">
    <name type="scientific">Lasiodiplodia theobromae</name>
    <dbReference type="NCBI Taxonomy" id="45133"/>
    <lineage>
        <taxon>Eukaryota</taxon>
        <taxon>Fungi</taxon>
        <taxon>Dikarya</taxon>
        <taxon>Ascomycota</taxon>
        <taxon>Pezizomycotina</taxon>
        <taxon>Dothideomycetes</taxon>
        <taxon>Dothideomycetes incertae sedis</taxon>
        <taxon>Botryosphaeriales</taxon>
        <taxon>Botryosphaeriaceae</taxon>
        <taxon>Lasiodiplodia</taxon>
    </lineage>
</organism>
<dbReference type="OrthoDB" id="10042665at2759"/>
<dbReference type="PANTHER" id="PTHR46411:SF2">
    <property type="entry name" value="AAA+ ATPASE DOMAIN-CONTAINING PROTEIN"/>
    <property type="match status" value="1"/>
</dbReference>
<dbReference type="PANTHER" id="PTHR46411">
    <property type="entry name" value="FAMILY ATPASE, PUTATIVE-RELATED"/>
    <property type="match status" value="1"/>
</dbReference>
<gene>
    <name evidence="1" type="ORF">DBV05_g7671</name>
</gene>
<comment type="caution">
    <text evidence="1">The sequence shown here is derived from an EMBL/GenBank/DDBJ whole genome shotgun (WGS) entry which is preliminary data.</text>
</comment>
<dbReference type="AlphaFoldDB" id="A0A5N5D7R5"/>